<proteinExistence type="predicted"/>
<sequence length="166" mass="18244">MHAKTPHSSTSTNSLRLKLSASANSPSSSGTLGVNTCACLMKLLQCSTLLTMGSHSACASLRSSSHHNSLGHWNCEAQNDIKIMDTVKRFKSNEAIWLCVMVYLWPLYRVRNSRFLMSHKIWWESKIPDNMILTPVTGAGLASGGFIGAAFEQSKSLHVFPFGVRD</sequence>
<gene>
    <name evidence="1" type="ORF">F2Q69_00014867</name>
</gene>
<reference evidence="1" key="1">
    <citation type="submission" date="2019-12" db="EMBL/GenBank/DDBJ databases">
        <title>Genome sequencing and annotation of Brassica cretica.</title>
        <authorList>
            <person name="Studholme D.J."/>
            <person name="Sarris P."/>
        </authorList>
    </citation>
    <scope>NUCLEOTIDE SEQUENCE</scope>
    <source>
        <strain evidence="1">PFS-109/04</strain>
        <tissue evidence="1">Leaf</tissue>
    </source>
</reference>
<dbReference type="AlphaFoldDB" id="A0A8S9R039"/>
<dbReference type="Proteomes" id="UP000712600">
    <property type="component" value="Unassembled WGS sequence"/>
</dbReference>
<organism evidence="1 2">
    <name type="scientific">Brassica cretica</name>
    <name type="common">Mustard</name>
    <dbReference type="NCBI Taxonomy" id="69181"/>
    <lineage>
        <taxon>Eukaryota</taxon>
        <taxon>Viridiplantae</taxon>
        <taxon>Streptophyta</taxon>
        <taxon>Embryophyta</taxon>
        <taxon>Tracheophyta</taxon>
        <taxon>Spermatophyta</taxon>
        <taxon>Magnoliopsida</taxon>
        <taxon>eudicotyledons</taxon>
        <taxon>Gunneridae</taxon>
        <taxon>Pentapetalae</taxon>
        <taxon>rosids</taxon>
        <taxon>malvids</taxon>
        <taxon>Brassicales</taxon>
        <taxon>Brassicaceae</taxon>
        <taxon>Brassiceae</taxon>
        <taxon>Brassica</taxon>
    </lineage>
</organism>
<dbReference type="EMBL" id="QGKX02000996">
    <property type="protein sequence ID" value="KAF3558656.1"/>
    <property type="molecule type" value="Genomic_DNA"/>
</dbReference>
<comment type="caution">
    <text evidence="1">The sequence shown here is derived from an EMBL/GenBank/DDBJ whole genome shotgun (WGS) entry which is preliminary data.</text>
</comment>
<protein>
    <submittedName>
        <fullName evidence="1">Uncharacterized protein</fullName>
    </submittedName>
</protein>
<name>A0A8S9R039_BRACR</name>
<evidence type="ECO:0000313" key="1">
    <source>
        <dbReference type="EMBL" id="KAF3558656.1"/>
    </source>
</evidence>
<evidence type="ECO:0000313" key="2">
    <source>
        <dbReference type="Proteomes" id="UP000712600"/>
    </source>
</evidence>
<accession>A0A8S9R039</accession>